<gene>
    <name evidence="2" type="ORF">HannXRQ_Chr14g0462151</name>
    <name evidence="1" type="ORF">HanXRQr2_Chr14g0669511</name>
</gene>
<dbReference type="EMBL" id="MNCJ02000329">
    <property type="protein sequence ID" value="KAF5771343.1"/>
    <property type="molecule type" value="Genomic_DNA"/>
</dbReference>
<dbReference type="Proteomes" id="UP000215914">
    <property type="component" value="Chromosome 14"/>
</dbReference>
<dbReference type="EMBL" id="CM007903">
    <property type="protein sequence ID" value="OTF99948.1"/>
    <property type="molecule type" value="Genomic_DNA"/>
</dbReference>
<protein>
    <submittedName>
        <fullName evidence="2">Putative S-adenosyl-L-methionine-dependent methyltransferase</fullName>
    </submittedName>
    <submittedName>
        <fullName evidence="1">Tocopherol O-methyltransferase</fullName>
        <ecNumber evidence="1">2.1.1.95</ecNumber>
    </submittedName>
</protein>
<dbReference type="EC" id="2.1.1.95" evidence="1"/>
<organism evidence="2 3">
    <name type="scientific">Helianthus annuus</name>
    <name type="common">Common sunflower</name>
    <dbReference type="NCBI Taxonomy" id="4232"/>
    <lineage>
        <taxon>Eukaryota</taxon>
        <taxon>Viridiplantae</taxon>
        <taxon>Streptophyta</taxon>
        <taxon>Embryophyta</taxon>
        <taxon>Tracheophyta</taxon>
        <taxon>Spermatophyta</taxon>
        <taxon>Magnoliopsida</taxon>
        <taxon>eudicotyledons</taxon>
        <taxon>Gunneridae</taxon>
        <taxon>Pentapetalae</taxon>
        <taxon>asterids</taxon>
        <taxon>campanulids</taxon>
        <taxon>Asterales</taxon>
        <taxon>Asteraceae</taxon>
        <taxon>Asteroideae</taxon>
        <taxon>Heliantheae alliance</taxon>
        <taxon>Heliantheae</taxon>
        <taxon>Helianthus</taxon>
    </lineage>
</organism>
<keyword evidence="3" id="KW-1185">Reference proteome</keyword>
<evidence type="ECO:0000313" key="1">
    <source>
        <dbReference type="EMBL" id="KAF5771343.1"/>
    </source>
</evidence>
<accession>A0A251SMV3</accession>
<dbReference type="STRING" id="4232.A0A251SMV3"/>
<proteinExistence type="predicted"/>
<keyword evidence="2" id="KW-0489">Methyltransferase</keyword>
<name>A0A251SMV3_HELAN</name>
<reference evidence="1" key="3">
    <citation type="submission" date="2020-06" db="EMBL/GenBank/DDBJ databases">
        <title>Helianthus annuus Genome sequencing and assembly Release 2.</title>
        <authorList>
            <person name="Gouzy J."/>
            <person name="Langlade N."/>
            <person name="Munos S."/>
        </authorList>
    </citation>
    <scope>NUCLEOTIDE SEQUENCE</scope>
    <source>
        <tissue evidence="1">Leaves</tissue>
    </source>
</reference>
<keyword evidence="2" id="KW-0808">Transferase</keyword>
<sequence>MWENIWGENMHHGYYNSDDVVELSDHRSAQIRMIEQALTFASVSGLLRYKWSDMEQKRVEANKLASEKKTKFKSEFKRIVSYTATKVLTVKYVPNFILNSTSRPVPLMPNPVMTITKMTIF</sequence>
<dbReference type="GO" id="GO:0050342">
    <property type="term" value="F:tocopherol C-methyltransferase activity"/>
    <property type="evidence" value="ECO:0007669"/>
    <property type="project" value="UniProtKB-EC"/>
</dbReference>
<evidence type="ECO:0000313" key="3">
    <source>
        <dbReference type="Proteomes" id="UP000215914"/>
    </source>
</evidence>
<dbReference type="Gramene" id="mRNA:HanXRQr2_Chr14g0669511">
    <property type="protein sequence ID" value="mRNA:HanXRQr2_Chr14g0669511"/>
    <property type="gene ID" value="HanXRQr2_Chr14g0669511"/>
</dbReference>
<reference evidence="2" key="2">
    <citation type="submission" date="2017-02" db="EMBL/GenBank/DDBJ databases">
        <title>Sunflower complete genome.</title>
        <authorList>
            <person name="Langlade N."/>
            <person name="Munos S."/>
        </authorList>
    </citation>
    <scope>NUCLEOTIDE SEQUENCE [LARGE SCALE GENOMIC DNA]</scope>
    <source>
        <tissue evidence="2">Leaves</tissue>
    </source>
</reference>
<dbReference type="InParanoid" id="A0A251SMV3"/>
<evidence type="ECO:0000313" key="2">
    <source>
        <dbReference type="EMBL" id="OTF99948.1"/>
    </source>
</evidence>
<reference evidence="1 3" key="1">
    <citation type="journal article" date="2017" name="Nature">
        <title>The sunflower genome provides insights into oil metabolism, flowering and Asterid evolution.</title>
        <authorList>
            <person name="Badouin H."/>
            <person name="Gouzy J."/>
            <person name="Grassa C.J."/>
            <person name="Murat F."/>
            <person name="Staton S.E."/>
            <person name="Cottret L."/>
            <person name="Lelandais-Briere C."/>
            <person name="Owens G.L."/>
            <person name="Carrere S."/>
            <person name="Mayjonade B."/>
            <person name="Legrand L."/>
            <person name="Gill N."/>
            <person name="Kane N.C."/>
            <person name="Bowers J.E."/>
            <person name="Hubner S."/>
            <person name="Bellec A."/>
            <person name="Berard A."/>
            <person name="Berges H."/>
            <person name="Blanchet N."/>
            <person name="Boniface M.C."/>
            <person name="Brunel D."/>
            <person name="Catrice O."/>
            <person name="Chaidir N."/>
            <person name="Claudel C."/>
            <person name="Donnadieu C."/>
            <person name="Faraut T."/>
            <person name="Fievet G."/>
            <person name="Helmstetter N."/>
            <person name="King M."/>
            <person name="Knapp S.J."/>
            <person name="Lai Z."/>
            <person name="Le Paslier M.C."/>
            <person name="Lippi Y."/>
            <person name="Lorenzon L."/>
            <person name="Mandel J.R."/>
            <person name="Marage G."/>
            <person name="Marchand G."/>
            <person name="Marquand E."/>
            <person name="Bret-Mestries E."/>
            <person name="Morien E."/>
            <person name="Nambeesan S."/>
            <person name="Nguyen T."/>
            <person name="Pegot-Espagnet P."/>
            <person name="Pouilly N."/>
            <person name="Raftis F."/>
            <person name="Sallet E."/>
            <person name="Schiex T."/>
            <person name="Thomas J."/>
            <person name="Vandecasteele C."/>
            <person name="Vares D."/>
            <person name="Vear F."/>
            <person name="Vautrin S."/>
            <person name="Crespi M."/>
            <person name="Mangin B."/>
            <person name="Burke J.M."/>
            <person name="Salse J."/>
            <person name="Munos S."/>
            <person name="Vincourt P."/>
            <person name="Rieseberg L.H."/>
            <person name="Langlade N.B."/>
        </authorList>
    </citation>
    <scope>NUCLEOTIDE SEQUENCE [LARGE SCALE GENOMIC DNA]</scope>
    <source>
        <strain evidence="3">cv. SF193</strain>
        <tissue evidence="1">Leaves</tissue>
    </source>
</reference>
<dbReference type="GO" id="GO:0032259">
    <property type="term" value="P:methylation"/>
    <property type="evidence" value="ECO:0007669"/>
    <property type="project" value="UniProtKB-KW"/>
</dbReference>
<dbReference type="AlphaFoldDB" id="A0A251SMV3"/>